<feature type="region of interest" description="Disordered" evidence="1">
    <location>
        <begin position="35"/>
        <end position="54"/>
    </location>
</feature>
<dbReference type="RefSeq" id="XP_045290748.1">
    <property type="nucleotide sequence ID" value="XM_045428962.1"/>
</dbReference>
<evidence type="ECO:0000313" key="3">
    <source>
        <dbReference type="Proteomes" id="UP000001631"/>
    </source>
</evidence>
<evidence type="ECO:0000256" key="1">
    <source>
        <dbReference type="SAM" id="MobiDB-lite"/>
    </source>
</evidence>
<dbReference type="VEuPathDB" id="FungiDB:I7I50_00626"/>
<dbReference type="Proteomes" id="UP000001631">
    <property type="component" value="Unassembled WGS sequence"/>
</dbReference>
<feature type="compositionally biased region" description="Polar residues" evidence="1">
    <location>
        <begin position="40"/>
        <end position="54"/>
    </location>
</feature>
<organism evidence="2 3">
    <name type="scientific">Ajellomyces capsulatus (strain G186AR / H82 / ATCC MYA-2454 / RMSCC 2432)</name>
    <name type="common">Darling's disease fungus</name>
    <name type="synonym">Histoplasma capsulatum</name>
    <dbReference type="NCBI Taxonomy" id="447093"/>
    <lineage>
        <taxon>Eukaryota</taxon>
        <taxon>Fungi</taxon>
        <taxon>Dikarya</taxon>
        <taxon>Ascomycota</taxon>
        <taxon>Pezizomycotina</taxon>
        <taxon>Eurotiomycetes</taxon>
        <taxon>Eurotiomycetidae</taxon>
        <taxon>Onygenales</taxon>
        <taxon>Ajellomycetaceae</taxon>
        <taxon>Histoplasma</taxon>
    </lineage>
</organism>
<name>C0NG97_AJECG</name>
<sequence>MHIPRPVHYPHHEKSMQNAMIVRSPKCSFTPLRSKHTPAIRQSQPHTTPRSQHLNPGLVQTRMVAVREWECGMAKSEPIFNDIMMEGIWDLKFNWLSVPQFWSIDALRSLASLPEFCRVEGYDEKHMFVGAREILAHGLWRVQKLPVTRCRGNVVIHNFSQKPYCAGMLIMITSFSSPYCSIDISVQSKHSLRRKSPADHPPIKGELTMSGAKWGDLGIITLLVPSSSSVPEKEAKLGGKIDLKKITKFFRPRDV</sequence>
<proteinExistence type="predicted"/>
<dbReference type="InParanoid" id="C0NG97"/>
<evidence type="ECO:0000313" key="2">
    <source>
        <dbReference type="EMBL" id="EEH10268.1"/>
    </source>
</evidence>
<protein>
    <submittedName>
        <fullName evidence="2">Uncharacterized protein</fullName>
    </submittedName>
</protein>
<dbReference type="AlphaFoldDB" id="C0NG97"/>
<dbReference type="EMBL" id="GG663364">
    <property type="protein sequence ID" value="EEH10268.1"/>
    <property type="molecule type" value="Genomic_DNA"/>
</dbReference>
<keyword evidence="3" id="KW-1185">Reference proteome</keyword>
<dbReference type="GeneID" id="69034929"/>
<gene>
    <name evidence="2" type="ORF">HCBG_01913</name>
</gene>
<dbReference type="HOGENOM" id="CLU_1089762_0_0_1"/>
<reference evidence="2" key="1">
    <citation type="submission" date="2009-02" db="EMBL/GenBank/DDBJ databases">
        <title>The Genome Sequence of Ajellomyces capsulatus strain G186AR.</title>
        <authorList>
            <consortium name="The Broad Institute Genome Sequencing Platform"/>
            <person name="Champion M."/>
            <person name="Cuomo C."/>
            <person name="Ma L.-J."/>
            <person name="Henn M.R."/>
            <person name="Sil A."/>
            <person name="Goldman B."/>
            <person name="Young S.K."/>
            <person name="Kodira C.D."/>
            <person name="Zeng Q."/>
            <person name="Koehrsen M."/>
            <person name="Alvarado L."/>
            <person name="Berlin A."/>
            <person name="Borenstein D."/>
            <person name="Chen Z."/>
            <person name="Engels R."/>
            <person name="Freedman E."/>
            <person name="Gellesch M."/>
            <person name="Goldberg J."/>
            <person name="Griggs A."/>
            <person name="Gujja S."/>
            <person name="Heiman D."/>
            <person name="Hepburn T."/>
            <person name="Howarth C."/>
            <person name="Jen D."/>
            <person name="Larson L."/>
            <person name="Lewis B."/>
            <person name="Mehta T."/>
            <person name="Park D."/>
            <person name="Pearson M."/>
            <person name="Roberts A."/>
            <person name="Saif S."/>
            <person name="Shea T."/>
            <person name="Shenoy N."/>
            <person name="Sisk P."/>
            <person name="Stolte C."/>
            <person name="Sykes S."/>
            <person name="Walk T."/>
            <person name="White J."/>
            <person name="Yandava C."/>
            <person name="Klein B."/>
            <person name="McEwen J.G."/>
            <person name="Puccia R."/>
            <person name="Goldman G.H."/>
            <person name="Felipe M.S."/>
            <person name="Nino-Vega G."/>
            <person name="San-Blas G."/>
            <person name="Taylor J."/>
            <person name="Mendoza L."/>
            <person name="Galagan J."/>
            <person name="Nusbaum C."/>
            <person name="Birren B."/>
        </authorList>
    </citation>
    <scope>NUCLEOTIDE SEQUENCE</scope>
    <source>
        <strain evidence="2">G186AR</strain>
    </source>
</reference>
<accession>C0NG97</accession>